<dbReference type="InterPro" id="IPR036116">
    <property type="entry name" value="FN3_sf"/>
</dbReference>
<dbReference type="PROSITE" id="PS50056">
    <property type="entry name" value="TYR_PHOSPHATASE_2"/>
    <property type="match status" value="2"/>
</dbReference>
<dbReference type="InterPro" id="IPR003961">
    <property type="entry name" value="FN3_dom"/>
</dbReference>
<dbReference type="SUPFAM" id="SSF49265">
    <property type="entry name" value="Fibronectin type III"/>
    <property type="match status" value="1"/>
</dbReference>
<dbReference type="PANTHER" id="PTHR19134">
    <property type="entry name" value="RECEPTOR-TYPE TYROSINE-PROTEIN PHOSPHATASE"/>
    <property type="match status" value="1"/>
</dbReference>
<evidence type="ECO:0000259" key="9">
    <source>
        <dbReference type="PROSITE" id="PS50026"/>
    </source>
</evidence>
<feature type="domain" description="Fibronectin type-III" evidence="12">
    <location>
        <begin position="141"/>
        <end position="246"/>
    </location>
</feature>
<comment type="subcellular location">
    <subcellularLocation>
        <location evidence="1">Membrane</location>
        <topology evidence="1">Single-pass membrane protein</topology>
    </subcellularLocation>
</comment>
<keyword evidence="2" id="KW-0732">Signal</keyword>
<dbReference type="Gene3D" id="2.60.40.10">
    <property type="entry name" value="Immunoglobulins"/>
    <property type="match status" value="1"/>
</dbReference>
<keyword evidence="4" id="KW-0904">Protein phosphatase</keyword>
<dbReference type="AlphaFoldDB" id="A0A2G8KXB0"/>
<dbReference type="CDD" id="cd00054">
    <property type="entry name" value="EGF_CA"/>
    <property type="match status" value="1"/>
</dbReference>
<dbReference type="InterPro" id="IPR000242">
    <property type="entry name" value="PTP_cat"/>
</dbReference>
<dbReference type="CDD" id="cd00063">
    <property type="entry name" value="FN3"/>
    <property type="match status" value="1"/>
</dbReference>
<dbReference type="SUPFAM" id="SSF57184">
    <property type="entry name" value="Growth factor receptor domain"/>
    <property type="match status" value="1"/>
</dbReference>
<dbReference type="EMBL" id="MRZV01000321">
    <property type="protein sequence ID" value="PIK52612.1"/>
    <property type="molecule type" value="Genomic_DNA"/>
</dbReference>
<keyword evidence="3" id="KW-0378">Hydrolase</keyword>
<evidence type="ECO:0000256" key="6">
    <source>
        <dbReference type="ARBA" id="ARBA00051722"/>
    </source>
</evidence>
<keyword evidence="7" id="KW-0245">EGF-like domain</keyword>
<organism evidence="13 14">
    <name type="scientific">Stichopus japonicus</name>
    <name type="common">Sea cucumber</name>
    <dbReference type="NCBI Taxonomy" id="307972"/>
    <lineage>
        <taxon>Eukaryota</taxon>
        <taxon>Metazoa</taxon>
        <taxon>Echinodermata</taxon>
        <taxon>Eleutherozoa</taxon>
        <taxon>Echinozoa</taxon>
        <taxon>Holothuroidea</taxon>
        <taxon>Aspidochirotacea</taxon>
        <taxon>Aspidochirotida</taxon>
        <taxon>Stichopodidae</taxon>
        <taxon>Apostichopus</taxon>
    </lineage>
</organism>
<comment type="caution">
    <text evidence="13">The sequence shown here is derived from an EMBL/GenBank/DDBJ whole genome shotgun (WGS) entry which is preliminary data.</text>
</comment>
<dbReference type="PRINTS" id="PR00700">
    <property type="entry name" value="PRTYPHPHTASE"/>
</dbReference>
<keyword evidence="14" id="KW-1185">Reference proteome</keyword>
<evidence type="ECO:0000256" key="5">
    <source>
        <dbReference type="ARBA" id="ARBA00023136"/>
    </source>
</evidence>
<evidence type="ECO:0000313" key="14">
    <source>
        <dbReference type="Proteomes" id="UP000230750"/>
    </source>
</evidence>
<evidence type="ECO:0000256" key="2">
    <source>
        <dbReference type="ARBA" id="ARBA00022729"/>
    </source>
</evidence>
<dbReference type="GO" id="GO:0004725">
    <property type="term" value="F:protein tyrosine phosphatase activity"/>
    <property type="evidence" value="ECO:0007669"/>
    <property type="project" value="UniProtKB-EC"/>
</dbReference>
<evidence type="ECO:0000259" key="12">
    <source>
        <dbReference type="PROSITE" id="PS50853"/>
    </source>
</evidence>
<dbReference type="PROSITE" id="PS01186">
    <property type="entry name" value="EGF_2"/>
    <property type="match status" value="1"/>
</dbReference>
<dbReference type="PROSITE" id="PS00022">
    <property type="entry name" value="EGF_1"/>
    <property type="match status" value="2"/>
</dbReference>
<dbReference type="SMART" id="SM00060">
    <property type="entry name" value="FN3"/>
    <property type="match status" value="1"/>
</dbReference>
<dbReference type="InterPro" id="IPR029021">
    <property type="entry name" value="Prot-tyrosine_phosphatase-like"/>
</dbReference>
<sequence>MWSPPDCKYTCEPCINGGVCSDLTGVCLCPPGFSGKNCENIHGRNVFGQNAEYKCDNSSDDHADGCQGAIICYPDPLGCFCPAGYKGLNCTEECEMGKFGANCKQECHCADNTLCALDTGVCGNNQCEDGWRGTNCQLPNPPGNVTVTVKAETSMTIEWGDLISSCSEVITYKLQYRPIEKLYDQQFVVPGFGPEVEIADNGENNVYQLTDLEPSTVYEIQLHAAGQKEVFSITEKTNLFTGLEPPTVPSEIIQDGTTATLILPALNQQYASSYYIRVQLTALTRQKRDVDGFRSFHQNPDEYIAAEVEKRDEDQMFRVGDGEMYGMYLNAPLREGESYDVFIGTGSKAGEDVAVVWSDPIPVVMPSPQDMPLAIIIVFPLGVIVILVVLVSVGVIIYKRRSPSKEPGGEYHPRLTVTNPVYSEDSESAISQPDEIVAIADKSIKISDLATYVKQKKENRADNFFTEFETLPSNKLHPWTVAEKPENKTKNRYGNILPYDNSRVVLDKVNGDPHSDYINASYIDGYKAPKKFIASHGPNKDSVVDFWRMVWQENVSTIVMLTPLVEKEKKLEEHSKYDQRTFTVFLKHGGESRTVKHFHFTDWSDMKIPEFLDPILDFLEIVKNTSQKNVPNTIVHCSAGVGRTGTYITLDAMLDMAQAEGKVNVYKFVTEMRQRRFMSVQIQDQYQFVFDALVKHFCIGRTTMAVDSFRVELASLKDTNKKTNETFLTEQFKKLEETSTTPSSSNVSEAKKMEKDPEIDFQQFYQGYKKRDFFIATQMPLKNTILDFWRLVWDYECSVIIMLNELDDKDEQYWPETSPVTFSPFTIVPLSSDVHGSICVRKMEVTNTARQSQNIRTVMQMQCLGWPNNETVANSPELLLHCVHQLSQWCKESAIDRVLVHCMDGVGRTGVFCGLVAALDQAQAVNEVDIFQLISNMRSAQPLMIQNLVCT</sequence>
<dbReference type="InterPro" id="IPR000387">
    <property type="entry name" value="Tyr_Pase_dom"/>
</dbReference>
<evidence type="ECO:0000256" key="3">
    <source>
        <dbReference type="ARBA" id="ARBA00022801"/>
    </source>
</evidence>
<evidence type="ECO:0000256" key="1">
    <source>
        <dbReference type="ARBA" id="ARBA00004167"/>
    </source>
</evidence>
<name>A0A2G8KXB0_STIJA</name>
<dbReference type="SMART" id="SM00181">
    <property type="entry name" value="EGF"/>
    <property type="match status" value="3"/>
</dbReference>
<keyword evidence="8" id="KW-1133">Transmembrane helix</keyword>
<evidence type="ECO:0000259" key="10">
    <source>
        <dbReference type="PROSITE" id="PS50055"/>
    </source>
</evidence>
<dbReference type="Pfam" id="PF00041">
    <property type="entry name" value="fn3"/>
    <property type="match status" value="1"/>
</dbReference>
<dbReference type="SMART" id="SM00194">
    <property type="entry name" value="PTPc"/>
    <property type="match status" value="2"/>
</dbReference>
<dbReference type="PANTHER" id="PTHR19134:SF560">
    <property type="entry name" value="PROTEIN-TYROSINE-PHOSPHATASE"/>
    <property type="match status" value="1"/>
</dbReference>
<evidence type="ECO:0000256" key="7">
    <source>
        <dbReference type="PROSITE-ProRule" id="PRU00076"/>
    </source>
</evidence>
<keyword evidence="5 8" id="KW-0472">Membrane</keyword>
<dbReference type="InterPro" id="IPR000742">
    <property type="entry name" value="EGF"/>
</dbReference>
<feature type="transmembrane region" description="Helical" evidence="8">
    <location>
        <begin position="373"/>
        <end position="398"/>
    </location>
</feature>
<evidence type="ECO:0000259" key="11">
    <source>
        <dbReference type="PROSITE" id="PS50056"/>
    </source>
</evidence>
<keyword evidence="8" id="KW-0812">Transmembrane</keyword>
<dbReference type="InterPro" id="IPR016130">
    <property type="entry name" value="Tyr_Pase_AS"/>
</dbReference>
<dbReference type="Gene3D" id="3.90.190.10">
    <property type="entry name" value="Protein tyrosine phosphatase superfamily"/>
    <property type="match status" value="3"/>
</dbReference>
<dbReference type="SMART" id="SM00404">
    <property type="entry name" value="PTPc_motif"/>
    <property type="match status" value="2"/>
</dbReference>
<feature type="domain" description="Tyrosine-protein phosphatase" evidence="10">
    <location>
        <begin position="464"/>
        <end position="696"/>
    </location>
</feature>
<feature type="domain" description="EGF-like" evidence="9">
    <location>
        <begin position="8"/>
        <end position="39"/>
    </location>
</feature>
<dbReference type="FunFam" id="2.170.300.10:FF:000003">
    <property type="entry name" value="tyrosine-protein kinase receptor Tie-1 isoform X1"/>
    <property type="match status" value="1"/>
</dbReference>
<dbReference type="STRING" id="307972.A0A2G8KXB0"/>
<feature type="domain" description="Tyrosine specific protein phosphatases" evidence="11">
    <location>
        <begin position="616"/>
        <end position="687"/>
    </location>
</feature>
<keyword evidence="7" id="KW-1015">Disulfide bond</keyword>
<evidence type="ECO:0000313" key="13">
    <source>
        <dbReference type="EMBL" id="PIK52612.1"/>
    </source>
</evidence>
<dbReference type="PROSITE" id="PS00383">
    <property type="entry name" value="TYR_PHOSPHATASE_1"/>
    <property type="match status" value="2"/>
</dbReference>
<dbReference type="PROSITE" id="PS50853">
    <property type="entry name" value="FN3"/>
    <property type="match status" value="1"/>
</dbReference>
<accession>A0A2G8KXB0</accession>
<dbReference type="SUPFAM" id="SSF52799">
    <property type="entry name" value="(Phosphotyrosine protein) phosphatases II"/>
    <property type="match status" value="2"/>
</dbReference>
<reference evidence="13 14" key="1">
    <citation type="journal article" date="2017" name="PLoS Biol.">
        <title>The sea cucumber genome provides insights into morphological evolution and visceral regeneration.</title>
        <authorList>
            <person name="Zhang X."/>
            <person name="Sun L."/>
            <person name="Yuan J."/>
            <person name="Sun Y."/>
            <person name="Gao Y."/>
            <person name="Zhang L."/>
            <person name="Li S."/>
            <person name="Dai H."/>
            <person name="Hamel J.F."/>
            <person name="Liu C."/>
            <person name="Yu Y."/>
            <person name="Liu S."/>
            <person name="Lin W."/>
            <person name="Guo K."/>
            <person name="Jin S."/>
            <person name="Xu P."/>
            <person name="Storey K.B."/>
            <person name="Huan P."/>
            <person name="Zhang T."/>
            <person name="Zhou Y."/>
            <person name="Zhang J."/>
            <person name="Lin C."/>
            <person name="Li X."/>
            <person name="Xing L."/>
            <person name="Huo D."/>
            <person name="Sun M."/>
            <person name="Wang L."/>
            <person name="Mercier A."/>
            <person name="Li F."/>
            <person name="Yang H."/>
            <person name="Xiang J."/>
        </authorList>
    </citation>
    <scope>NUCLEOTIDE SEQUENCE [LARGE SCALE GENOMIC DNA]</scope>
    <source>
        <strain evidence="13">Shaxun</strain>
        <tissue evidence="13">Muscle</tissue>
    </source>
</reference>
<dbReference type="GO" id="GO:0016020">
    <property type="term" value="C:membrane"/>
    <property type="evidence" value="ECO:0007669"/>
    <property type="project" value="UniProtKB-SubCell"/>
</dbReference>
<dbReference type="Gene3D" id="2.170.300.10">
    <property type="entry name" value="Tie2 ligand-binding domain superfamily"/>
    <property type="match status" value="1"/>
</dbReference>
<comment type="catalytic activity">
    <reaction evidence="6">
        <text>O-phospho-L-tyrosyl-[protein] + H2O = L-tyrosyl-[protein] + phosphate</text>
        <dbReference type="Rhea" id="RHEA:10684"/>
        <dbReference type="Rhea" id="RHEA-COMP:10136"/>
        <dbReference type="Rhea" id="RHEA-COMP:20101"/>
        <dbReference type="ChEBI" id="CHEBI:15377"/>
        <dbReference type="ChEBI" id="CHEBI:43474"/>
        <dbReference type="ChEBI" id="CHEBI:46858"/>
        <dbReference type="ChEBI" id="CHEBI:61978"/>
        <dbReference type="EC" id="3.1.3.48"/>
    </reaction>
</comment>
<dbReference type="PROSITE" id="PS50055">
    <property type="entry name" value="TYR_PHOSPHATASE_PTP"/>
    <property type="match status" value="2"/>
</dbReference>
<dbReference type="OrthoDB" id="1668230at2759"/>
<dbReference type="InterPro" id="IPR003595">
    <property type="entry name" value="Tyr_Pase_cat"/>
</dbReference>
<dbReference type="Pfam" id="PF00102">
    <property type="entry name" value="Y_phosphatase"/>
    <property type="match status" value="3"/>
</dbReference>
<feature type="disulfide bond" evidence="7">
    <location>
        <begin position="29"/>
        <end position="38"/>
    </location>
</feature>
<comment type="caution">
    <text evidence="7">Lacks conserved residue(s) required for the propagation of feature annotation.</text>
</comment>
<evidence type="ECO:0000256" key="4">
    <source>
        <dbReference type="ARBA" id="ARBA00022912"/>
    </source>
</evidence>
<proteinExistence type="predicted"/>
<keyword evidence="13" id="KW-0675">Receptor</keyword>
<protein>
    <submittedName>
        <fullName evidence="13">Putative receptor-type tyrosine-protein phosphatase F isoform X1</fullName>
    </submittedName>
</protein>
<gene>
    <name evidence="13" type="ORF">BSL78_10493</name>
</gene>
<dbReference type="Proteomes" id="UP000230750">
    <property type="component" value="Unassembled WGS sequence"/>
</dbReference>
<dbReference type="InterPro" id="IPR009030">
    <property type="entry name" value="Growth_fac_rcpt_cys_sf"/>
</dbReference>
<dbReference type="InterPro" id="IPR013783">
    <property type="entry name" value="Ig-like_fold"/>
</dbReference>
<dbReference type="PROSITE" id="PS50026">
    <property type="entry name" value="EGF_3"/>
    <property type="match status" value="1"/>
</dbReference>
<feature type="domain" description="Tyrosine-protein phosphatase" evidence="10">
    <location>
        <begin position="707"/>
        <end position="947"/>
    </location>
</feature>
<dbReference type="InterPro" id="IPR050348">
    <property type="entry name" value="Protein-Tyr_Phosphatase"/>
</dbReference>
<feature type="domain" description="Tyrosine specific protein phosphatases" evidence="11">
    <location>
        <begin position="877"/>
        <end position="947"/>
    </location>
</feature>
<evidence type="ECO:0000256" key="8">
    <source>
        <dbReference type="SAM" id="Phobius"/>
    </source>
</evidence>